<evidence type="ECO:0000313" key="3">
    <source>
        <dbReference type="Proteomes" id="UP000659904"/>
    </source>
</evidence>
<dbReference type="Proteomes" id="UP000659904">
    <property type="component" value="Unassembled WGS sequence"/>
</dbReference>
<name>A0A8J3KE99_9ACTN</name>
<feature type="transmembrane region" description="Helical" evidence="1">
    <location>
        <begin position="263"/>
        <end position="285"/>
    </location>
</feature>
<keyword evidence="1" id="KW-1133">Transmembrane helix</keyword>
<organism evidence="2 3">
    <name type="scientific">Catellatospora citrea</name>
    <dbReference type="NCBI Taxonomy" id="53366"/>
    <lineage>
        <taxon>Bacteria</taxon>
        <taxon>Bacillati</taxon>
        <taxon>Actinomycetota</taxon>
        <taxon>Actinomycetes</taxon>
        <taxon>Micromonosporales</taxon>
        <taxon>Micromonosporaceae</taxon>
        <taxon>Catellatospora</taxon>
    </lineage>
</organism>
<keyword evidence="1" id="KW-0812">Transmembrane</keyword>
<feature type="transmembrane region" description="Helical" evidence="1">
    <location>
        <begin position="205"/>
        <end position="225"/>
    </location>
</feature>
<keyword evidence="3" id="KW-1185">Reference proteome</keyword>
<dbReference type="AlphaFoldDB" id="A0A8J3KE99"/>
<feature type="transmembrane region" description="Helical" evidence="1">
    <location>
        <begin position="232"/>
        <end position="251"/>
    </location>
</feature>
<gene>
    <name evidence="2" type="ORF">Cci01nite_07040</name>
</gene>
<dbReference type="EMBL" id="BONH01000001">
    <property type="protein sequence ID" value="GIF95610.1"/>
    <property type="molecule type" value="Genomic_DNA"/>
</dbReference>
<evidence type="ECO:0000256" key="1">
    <source>
        <dbReference type="SAM" id="Phobius"/>
    </source>
</evidence>
<evidence type="ECO:0000313" key="2">
    <source>
        <dbReference type="EMBL" id="GIF95610.1"/>
    </source>
</evidence>
<protein>
    <submittedName>
        <fullName evidence="2">Uncharacterized protein</fullName>
    </submittedName>
</protein>
<comment type="caution">
    <text evidence="2">The sequence shown here is derived from an EMBL/GenBank/DDBJ whole genome shotgun (WGS) entry which is preliminary data.</text>
</comment>
<reference evidence="2 3" key="1">
    <citation type="submission" date="2021-01" db="EMBL/GenBank/DDBJ databases">
        <title>Whole genome shotgun sequence of Catellatospora citrea NBRC 14495.</title>
        <authorList>
            <person name="Komaki H."/>
            <person name="Tamura T."/>
        </authorList>
    </citation>
    <scope>NUCLEOTIDE SEQUENCE [LARGE SCALE GENOMIC DNA]</scope>
    <source>
        <strain evidence="2 3">NBRC 14495</strain>
    </source>
</reference>
<keyword evidence="1" id="KW-0472">Membrane</keyword>
<sequence length="296" mass="31431">MGSHSVAMRWERVALTLLLVGGLAACGRSAEPVTYEVTEVDESGSDRVTVRVESSVPERGGRWEVELDGRIVGASVRVFLVRPQPSGCAVRTCYRVVPGLLRVESGGDVTGWTTAWEITGADYDRLAADYPALGDRAEHLSSRSIVVREVAGGHVVFVANGRDGLLYRSVNGLWHRLGIPRGGEGWYFEEPPRLASEPPPADPSWVVAVLVAVMLGVAGLLMMVVRRRWRAYDIGLTAGTAVVGGLLSYFACQVPGAGMFPAAMYAVLLISAIVVVGLLVVLLGVGRGSATAPVHG</sequence>
<accession>A0A8J3KE99</accession>
<proteinExistence type="predicted"/>